<proteinExistence type="predicted"/>
<feature type="region of interest" description="Disordered" evidence="1">
    <location>
        <begin position="1519"/>
        <end position="1538"/>
    </location>
</feature>
<dbReference type="GO" id="GO:2000641">
    <property type="term" value="P:regulation of early endosome to late endosome transport"/>
    <property type="evidence" value="ECO:0007669"/>
    <property type="project" value="InterPro"/>
</dbReference>
<dbReference type="Pfam" id="PF19432">
    <property type="entry name" value="RME-8_N"/>
    <property type="match status" value="1"/>
</dbReference>
<dbReference type="InterPro" id="IPR045802">
    <property type="entry name" value="GRV2/DNAJC13_N"/>
</dbReference>
<sequence>MKLTMYRTVFGLLYDGNRAMKQFVEKVIPGSLVEGSKMKVEEGVNWDKKHRRWTAQTPTLKSIERMFPWDFAHKKDTLVDCNMRWHTYRLQREIIGQIDWKNVMKALDKPAATPKLIWTPGTKKTLLDSLVLEIEEFDDQKKLLPESKWEWDGFEVLYPELLEEYAVGNYFLRLLMTDLETKGGPKHPLHKKEVRGLMDHLFIKATVELKREEKLALVKTMALVYKQHADEFKFMTQVPFLVALLQQTKDEVLKYLVVSMLKLVLSEPTNVRSFIDSNGIQTLVTNMIAIHSTGREEKRSTGRGRERKQKPRDDFFGKVASGLSEHTLSVEELAVESLNLMRAIFKAKEQYQKVVPRRYPMLVIHLTQMMFANNPAMVKESQNLLLTLVKKNSRLIPTIAKTGIFIFGLYELKRCSNEILEILYMCHQRQKAPYAELDMSVLEYYLPGPFVERIKEAKSPEEFRELLVGKSDSPSYIWTETQEKELAKALEHYVLPLQRKLKSDPSYEFDFDPEKHNKRVEYKSLANELCVGNTYPRLLLLGDTKELKVSKPNKLATALVQYMPVMLKRLKDTDCDRVSREHCEYLLRAQYVIMKKYAPESMQHYKAFAELMEIMRMTTAGEKVQDNAGNLVIQLLKAQGRRLSKFTTTGEEKINPNVKKCIEAGGSEKLGMHFVALVEKGNTPELLLLDSLEALTIMCTHATPQMIQVACKPNYKLLSCLAKLMDPANADKKTDLCFQLLNPLVESNDRQVPMALVESGLILRLIQVAVEVKSEEKDRLPRSVLSSVAIIKKLVMERGNLPEEEKARRPVRTVVRDLLTGGMYQMLLFSVDGIDKVAHALRKDTETPTVIWTAPMRKELHHFIAKEEKTMTSYVKWRFDEDFQYSALRNEPVWENVYLRIYSKQNDKYELPDYIKISKDEFYHSLLSAVRRFGLEKGLLFETASDGPSGSSKLGHLPIAEGSNKYEHMAVLVGCIDHILRSDKKLLEKKERGLIDLISLVIHPHPRLQDEVLSIVEMCSGSPNSMQYVIQNAKWILCMIFNSAATTNENIPTLKRVLSAIQVMIESGAAPSSMGKVPGALTFKEVEGLLLRHGLPVLLANIIAQEKKYTKVERIQAAKLCGMISSDGVSDSYRILRILLTWQVGNKLPKATTDPLGLVEFFDTVHCDPQIFWTKEVRQDVISGIVGEAKQVMSWQENALASARRSGKEHQPCTWDYKNLESRISHPRLDKELCVGEIFVYQLVNFPHFRVDPEVFLPPLWVELQTRTKAIEEKSSPKQEKVLVSLLEALKLVLTNLPFVGEDIESKKVSFLYKFLRYDQEEIKEKALEVVVTCAKETAIKAAMEGLIRMAMPLLAGPENEKVKLNVLKLLSELVRRSSPVVKQIIELGGHAILVLICMGQLKRSTKNVQTQACKLIGAMVNDGNEGIAASDEFCNILTQSFKNKFMQTDTVLLAHFHEDHEYKGRVWNRSNRNKVIDILQDQVQRMVREMPGWKLGQKLFDDEKLYEVWPRAAEEVAPMRPAGGEGGGGGEGEPAAA</sequence>
<name>A0A7S0CRK4_9EUKA</name>
<dbReference type="EMBL" id="HBEM01002578">
    <property type="protein sequence ID" value="CAD8431807.1"/>
    <property type="molecule type" value="Transcribed_RNA"/>
</dbReference>
<evidence type="ECO:0000259" key="2">
    <source>
        <dbReference type="Pfam" id="PF19432"/>
    </source>
</evidence>
<dbReference type="PANTHER" id="PTHR36983">
    <property type="entry name" value="DNAJ HOMOLOG SUBFAMILY C MEMBER 13"/>
    <property type="match status" value="1"/>
</dbReference>
<dbReference type="Gene3D" id="1.25.10.10">
    <property type="entry name" value="Leucine-rich Repeat Variant"/>
    <property type="match status" value="1"/>
</dbReference>
<dbReference type="GO" id="GO:0007032">
    <property type="term" value="P:endosome organization"/>
    <property type="evidence" value="ECO:0007669"/>
    <property type="project" value="InterPro"/>
</dbReference>
<gene>
    <name evidence="3" type="ORF">LAMO00422_LOCUS1843</name>
</gene>
<accession>A0A7S0CRK4</accession>
<protein>
    <recommendedName>
        <fullName evidence="2">DnaJ homologue subfamily C GRV2/DNAJC13 N-terminal domain-containing protein</fullName>
    </recommendedName>
</protein>
<dbReference type="InterPro" id="IPR011989">
    <property type="entry name" value="ARM-like"/>
</dbReference>
<dbReference type="GO" id="GO:0010008">
    <property type="term" value="C:endosome membrane"/>
    <property type="evidence" value="ECO:0007669"/>
    <property type="project" value="TreeGrafter"/>
</dbReference>
<feature type="compositionally biased region" description="Gly residues" evidence="1">
    <location>
        <begin position="1524"/>
        <end position="1538"/>
    </location>
</feature>
<dbReference type="PANTHER" id="PTHR36983:SF2">
    <property type="entry name" value="DNAJ HOMOLOG SUBFAMILY C MEMBER 13"/>
    <property type="match status" value="1"/>
</dbReference>
<dbReference type="InterPro" id="IPR016024">
    <property type="entry name" value="ARM-type_fold"/>
</dbReference>
<evidence type="ECO:0000256" key="1">
    <source>
        <dbReference type="SAM" id="MobiDB-lite"/>
    </source>
</evidence>
<dbReference type="GO" id="GO:0006898">
    <property type="term" value="P:receptor-mediated endocytosis"/>
    <property type="evidence" value="ECO:0007669"/>
    <property type="project" value="TreeGrafter"/>
</dbReference>
<dbReference type="SUPFAM" id="SSF48371">
    <property type="entry name" value="ARM repeat"/>
    <property type="match status" value="2"/>
</dbReference>
<organism evidence="3">
    <name type="scientific">Amorphochlora amoebiformis</name>
    <dbReference type="NCBI Taxonomy" id="1561963"/>
    <lineage>
        <taxon>Eukaryota</taxon>
        <taxon>Sar</taxon>
        <taxon>Rhizaria</taxon>
        <taxon>Cercozoa</taxon>
        <taxon>Chlorarachniophyceae</taxon>
        <taxon>Amorphochlora</taxon>
    </lineage>
</organism>
<reference evidence="3" key="1">
    <citation type="submission" date="2021-01" db="EMBL/GenBank/DDBJ databases">
        <authorList>
            <person name="Corre E."/>
            <person name="Pelletier E."/>
            <person name="Niang G."/>
            <person name="Scheremetjew M."/>
            <person name="Finn R."/>
            <person name="Kale V."/>
            <person name="Holt S."/>
            <person name="Cochrane G."/>
            <person name="Meng A."/>
            <person name="Brown T."/>
            <person name="Cohen L."/>
        </authorList>
    </citation>
    <scope>NUCLEOTIDE SEQUENCE</scope>
    <source>
        <strain evidence="3">CCMP2058</strain>
    </source>
</reference>
<feature type="domain" description="DnaJ homologue subfamily C GRV2/DNAJC13 N-terminal" evidence="2">
    <location>
        <begin position="55"/>
        <end position="177"/>
    </location>
</feature>
<evidence type="ECO:0000313" key="3">
    <source>
        <dbReference type="EMBL" id="CAD8431807.1"/>
    </source>
</evidence>
<dbReference type="InterPro" id="IPR044978">
    <property type="entry name" value="GRV2/DNAJC13"/>
</dbReference>